<dbReference type="Proteomes" id="UP000463951">
    <property type="component" value="Chromosome"/>
</dbReference>
<feature type="compositionally biased region" description="Basic and acidic residues" evidence="1">
    <location>
        <begin position="1"/>
        <end position="19"/>
    </location>
</feature>
<dbReference type="AlphaFoldDB" id="A0A499U9Z4"/>
<sequence>MTLHELSRRDVRLGPDALRRPAGPAPGGPLRTGPRAPNSRRPRCARGAPYADLRYPAATRRACRPPARPASRSGGTDAVAVARNSVRPHEQLEDFLAVFATTGGLRATLRAMETVSSGRTGPGTCDGAHARGPRHLRGRRHFGWDTAYVVRREAADRAGTVRSFAVSFARV</sequence>
<name>A0A499U9Z4_9ACTN</name>
<organism evidence="2 3">
    <name type="scientific">Streptomyces antimycoticus</name>
    <dbReference type="NCBI Taxonomy" id="68175"/>
    <lineage>
        <taxon>Bacteria</taxon>
        <taxon>Bacillati</taxon>
        <taxon>Actinomycetota</taxon>
        <taxon>Actinomycetes</taxon>
        <taxon>Kitasatosporales</taxon>
        <taxon>Streptomycetaceae</taxon>
        <taxon>Streptomyces</taxon>
        <taxon>Streptomyces violaceusniger group</taxon>
    </lineage>
</organism>
<proteinExistence type="predicted"/>
<evidence type="ECO:0000313" key="3">
    <source>
        <dbReference type="Proteomes" id="UP000463951"/>
    </source>
</evidence>
<evidence type="ECO:0000313" key="2">
    <source>
        <dbReference type="EMBL" id="BBJ37504.1"/>
    </source>
</evidence>
<protein>
    <submittedName>
        <fullName evidence="2">Uncharacterized protein</fullName>
    </submittedName>
</protein>
<feature type="compositionally biased region" description="Low complexity" evidence="1">
    <location>
        <begin position="20"/>
        <end position="37"/>
    </location>
</feature>
<accession>A0A499U9Z4</accession>
<reference evidence="2 3" key="1">
    <citation type="journal article" date="2020" name="Int. J. Syst. Evol. Microbiol.">
        <title>Reclassification of Streptomyces castelarensis and Streptomyces sporoclivatus as later heterotypic synonyms of Streptomyces antimycoticus.</title>
        <authorList>
            <person name="Komaki H."/>
            <person name="Tamura T."/>
        </authorList>
    </citation>
    <scope>NUCLEOTIDE SEQUENCE [LARGE SCALE GENOMIC DNA]</scope>
    <source>
        <strain evidence="2 3">NBRC 100767</strain>
    </source>
</reference>
<dbReference type="EMBL" id="AP019620">
    <property type="protein sequence ID" value="BBJ37504.1"/>
    <property type="molecule type" value="Genomic_DNA"/>
</dbReference>
<gene>
    <name evidence="2" type="ORF">SSPO_002220</name>
</gene>
<feature type="region of interest" description="Disordered" evidence="1">
    <location>
        <begin position="1"/>
        <end position="78"/>
    </location>
</feature>
<evidence type="ECO:0000256" key="1">
    <source>
        <dbReference type="SAM" id="MobiDB-lite"/>
    </source>
</evidence>